<evidence type="ECO:0000313" key="2">
    <source>
        <dbReference type="WBParaSite" id="nRc.2.0.1.t03632-RA"/>
    </source>
</evidence>
<accession>A0A915HQJ3</accession>
<proteinExistence type="predicted"/>
<dbReference type="SUPFAM" id="SSF48371">
    <property type="entry name" value="ARM repeat"/>
    <property type="match status" value="1"/>
</dbReference>
<evidence type="ECO:0000313" key="1">
    <source>
        <dbReference type="Proteomes" id="UP000887565"/>
    </source>
</evidence>
<dbReference type="InterPro" id="IPR011989">
    <property type="entry name" value="ARM-like"/>
</dbReference>
<dbReference type="InterPro" id="IPR016024">
    <property type="entry name" value="ARM-type_fold"/>
</dbReference>
<sequence length="370" mass="42772">MDCISLLWQLGTCLENDPKATVTNFLSNSNNIETLFHIFVDLNHDPRMRRMAAFCLLILSSIESERRLSTRLAQNLGVYLTQFLSLDETFSTLCCLILENLAKSKHQKTRDILFSQNCHLELVSSITSPCASMTELTEDMLRVLFLLISRDGLKNKSKIEWMLQSISNFLMWMIDIIDKPEMPLSIVRPICWILSSMAFHGNFVLSEPMVLRLAKFLERLCKLENRHLDIIIPCQRTFGIYFSSDNVINLSQDFLTTYIEASLTIFQWDYAALHKECLFCWCNVISKVQDDTELVIEREFFCPIIRVMRNSLSQDIIRLGLSLMINLKIKRLLPQLIACQVEDIERVMIDAGRLSSDLCKLFQDVKSNVC</sequence>
<dbReference type="Gene3D" id="1.25.10.10">
    <property type="entry name" value="Leucine-rich Repeat Variant"/>
    <property type="match status" value="1"/>
</dbReference>
<name>A0A915HQJ3_ROMCU</name>
<dbReference type="WBParaSite" id="nRc.2.0.1.t03632-RA">
    <property type="protein sequence ID" value="nRc.2.0.1.t03632-RA"/>
    <property type="gene ID" value="nRc.2.0.1.g03632"/>
</dbReference>
<reference evidence="2" key="1">
    <citation type="submission" date="2022-11" db="UniProtKB">
        <authorList>
            <consortium name="WormBaseParasite"/>
        </authorList>
    </citation>
    <scope>IDENTIFICATION</scope>
</reference>
<keyword evidence="1" id="KW-1185">Reference proteome</keyword>
<organism evidence="1 2">
    <name type="scientific">Romanomermis culicivorax</name>
    <name type="common">Nematode worm</name>
    <dbReference type="NCBI Taxonomy" id="13658"/>
    <lineage>
        <taxon>Eukaryota</taxon>
        <taxon>Metazoa</taxon>
        <taxon>Ecdysozoa</taxon>
        <taxon>Nematoda</taxon>
        <taxon>Enoplea</taxon>
        <taxon>Dorylaimia</taxon>
        <taxon>Mermithida</taxon>
        <taxon>Mermithoidea</taxon>
        <taxon>Mermithidae</taxon>
        <taxon>Romanomermis</taxon>
    </lineage>
</organism>
<dbReference type="Proteomes" id="UP000887565">
    <property type="component" value="Unplaced"/>
</dbReference>
<protein>
    <submittedName>
        <fullName evidence="2">Uncharacterized protein</fullName>
    </submittedName>
</protein>
<dbReference type="AlphaFoldDB" id="A0A915HQJ3"/>